<organism evidence="1 2">
    <name type="scientific">Periplaneta americana</name>
    <name type="common">American cockroach</name>
    <name type="synonym">Blatta americana</name>
    <dbReference type="NCBI Taxonomy" id="6978"/>
    <lineage>
        <taxon>Eukaryota</taxon>
        <taxon>Metazoa</taxon>
        <taxon>Ecdysozoa</taxon>
        <taxon>Arthropoda</taxon>
        <taxon>Hexapoda</taxon>
        <taxon>Insecta</taxon>
        <taxon>Pterygota</taxon>
        <taxon>Neoptera</taxon>
        <taxon>Polyneoptera</taxon>
        <taxon>Dictyoptera</taxon>
        <taxon>Blattodea</taxon>
        <taxon>Blattoidea</taxon>
        <taxon>Blattidae</taxon>
        <taxon>Blattinae</taxon>
        <taxon>Periplaneta</taxon>
    </lineage>
</organism>
<evidence type="ECO:0000313" key="2">
    <source>
        <dbReference type="Proteomes" id="UP001148838"/>
    </source>
</evidence>
<dbReference type="PANTHER" id="PTHR47326:SF1">
    <property type="entry name" value="HTH PSQ-TYPE DOMAIN-CONTAINING PROTEIN"/>
    <property type="match status" value="1"/>
</dbReference>
<reference evidence="1 2" key="1">
    <citation type="journal article" date="2022" name="Allergy">
        <title>Genome assembly and annotation of Periplaneta americana reveal a comprehensive cockroach allergen profile.</title>
        <authorList>
            <person name="Wang L."/>
            <person name="Xiong Q."/>
            <person name="Saelim N."/>
            <person name="Wang L."/>
            <person name="Nong W."/>
            <person name="Wan A.T."/>
            <person name="Shi M."/>
            <person name="Liu X."/>
            <person name="Cao Q."/>
            <person name="Hui J.H.L."/>
            <person name="Sookrung N."/>
            <person name="Leung T.F."/>
            <person name="Tungtrongchitr A."/>
            <person name="Tsui S.K.W."/>
        </authorList>
    </citation>
    <scope>NUCLEOTIDE SEQUENCE [LARGE SCALE GENOMIC DNA]</scope>
    <source>
        <strain evidence="1">PWHHKU_190912</strain>
    </source>
</reference>
<protein>
    <submittedName>
        <fullName evidence="1">Uncharacterized protein</fullName>
    </submittedName>
</protein>
<comment type="caution">
    <text evidence="1">The sequence shown here is derived from an EMBL/GenBank/DDBJ whole genome shotgun (WGS) entry which is preliminary data.</text>
</comment>
<proteinExistence type="predicted"/>
<evidence type="ECO:0000313" key="1">
    <source>
        <dbReference type="EMBL" id="KAJ4444661.1"/>
    </source>
</evidence>
<dbReference type="Proteomes" id="UP001148838">
    <property type="component" value="Unassembled WGS sequence"/>
</dbReference>
<keyword evidence="2" id="KW-1185">Reference proteome</keyword>
<dbReference type="InterPro" id="IPR036397">
    <property type="entry name" value="RNaseH_sf"/>
</dbReference>
<dbReference type="PANTHER" id="PTHR47326">
    <property type="entry name" value="TRANSPOSABLE ELEMENT TC3 TRANSPOSASE-LIKE PROTEIN"/>
    <property type="match status" value="1"/>
</dbReference>
<dbReference type="Gene3D" id="3.30.420.10">
    <property type="entry name" value="Ribonuclease H-like superfamily/Ribonuclease H"/>
    <property type="match status" value="1"/>
</dbReference>
<sequence>MSPRSSTEIYPAFARIGLRESPGRNLNQITCPERDLNPGYLVTRPEALTITPQVRRFPFRVQLLLPSKTLIKIYHHGMARPQVANRGNRLQIWRVAANILNKQLRTPDEGLSSSLVVERRPYNPSHRHTKQLVTKPQNKIQTFEMGRACSTYGHTKGQSIPKVSSPAFVKAKICRLDTRRQSAASARVIDIKKIVAPTDLCPFSAVVVLGKVNASTHPIPPVSLPLRQTAGHDPCRIGMILQSVHNGDVGPLLTFFTDEAWFHLHGHVSTHNNRYWATENPHIIHEVPHHAANVGVWCAVKLTVFVCDIPLFKYTRLTSCDVERSFSQFKSFRDNRHALVMENLEMTFVVHCNSLPITSTQVWLVRIAKFAAISRNREKVQDN</sequence>
<gene>
    <name evidence="1" type="ORF">ANN_06458</name>
</gene>
<dbReference type="EMBL" id="JAJSOF020000011">
    <property type="protein sequence ID" value="KAJ4444661.1"/>
    <property type="molecule type" value="Genomic_DNA"/>
</dbReference>
<accession>A0ABQ8TF75</accession>
<name>A0ABQ8TF75_PERAM</name>